<dbReference type="EMBL" id="JACGWT010000004">
    <property type="protein sequence ID" value="MBA8794906.1"/>
    <property type="molecule type" value="Genomic_DNA"/>
</dbReference>
<dbReference type="InterPro" id="IPR045677">
    <property type="entry name" value="DUF6197"/>
</dbReference>
<evidence type="ECO:0000313" key="2">
    <source>
        <dbReference type="Proteomes" id="UP000523079"/>
    </source>
</evidence>
<name>A0A7W3ITE1_9ACTN</name>
<sequence length="199" mass="21689">MTDQHSTGVAGPDLLADLVAAVRRRWRQLTTRPAPDYQTPPSRLDPQAWRVHRQERVLDLLEATRHRIGETGWVAGGWMASTRSGSSTTAGLGEVRALLARPGGAGAACLVGTMLLLADDQDTAHTHEDVWQATDALYESVHERAGHTGWPAGHVWSPADRRHHLRVLTAWNDAPGRHVGDVVDLLNRSISRTIAACVS</sequence>
<dbReference type="Proteomes" id="UP000523079">
    <property type="component" value="Unassembled WGS sequence"/>
</dbReference>
<dbReference type="Pfam" id="PF19698">
    <property type="entry name" value="DUF6197"/>
    <property type="match status" value="1"/>
</dbReference>
<accession>A0A7W3ITE1</accession>
<dbReference type="AlphaFoldDB" id="A0A7W3ITE1"/>
<gene>
    <name evidence="1" type="ORF">FHX74_002534</name>
</gene>
<reference evidence="1 2" key="1">
    <citation type="submission" date="2020-07" db="EMBL/GenBank/DDBJ databases">
        <title>Sequencing the genomes of 1000 actinobacteria strains.</title>
        <authorList>
            <person name="Klenk H.-P."/>
        </authorList>
    </citation>
    <scope>NUCLEOTIDE SEQUENCE [LARGE SCALE GENOMIC DNA]</scope>
    <source>
        <strain evidence="1 2">DSM 100723</strain>
    </source>
</reference>
<comment type="caution">
    <text evidence="1">The sequence shown here is derived from an EMBL/GenBank/DDBJ whole genome shotgun (WGS) entry which is preliminary data.</text>
</comment>
<proteinExistence type="predicted"/>
<keyword evidence="2" id="KW-1185">Reference proteome</keyword>
<evidence type="ECO:0000313" key="1">
    <source>
        <dbReference type="EMBL" id="MBA8794906.1"/>
    </source>
</evidence>
<organism evidence="1 2">
    <name type="scientific">Microlunatus kandeliicorticis</name>
    <dbReference type="NCBI Taxonomy" id="1759536"/>
    <lineage>
        <taxon>Bacteria</taxon>
        <taxon>Bacillati</taxon>
        <taxon>Actinomycetota</taxon>
        <taxon>Actinomycetes</taxon>
        <taxon>Propionibacteriales</taxon>
        <taxon>Propionibacteriaceae</taxon>
        <taxon>Microlunatus</taxon>
    </lineage>
</organism>
<dbReference type="RefSeq" id="WP_182560538.1">
    <property type="nucleotide sequence ID" value="NZ_JACGWT010000004.1"/>
</dbReference>
<protein>
    <submittedName>
        <fullName evidence="1">Uncharacterized protein</fullName>
    </submittedName>
</protein>